<proteinExistence type="predicted"/>
<dbReference type="Gene3D" id="3.30.160.20">
    <property type="match status" value="1"/>
</dbReference>
<dbReference type="OrthoDB" id="270639at2759"/>
<reference evidence="3 4" key="1">
    <citation type="submission" date="2014-04" db="EMBL/GenBank/DDBJ databases">
        <authorList>
            <consortium name="DOE Joint Genome Institute"/>
            <person name="Kuo A."/>
            <person name="Zuccaro A."/>
            <person name="Kohler A."/>
            <person name="Nagy L.G."/>
            <person name="Floudas D."/>
            <person name="Copeland A."/>
            <person name="Barry K.W."/>
            <person name="Cichocki N."/>
            <person name="Veneault-Fourrey C."/>
            <person name="LaButti K."/>
            <person name="Lindquist E.A."/>
            <person name="Lipzen A."/>
            <person name="Lundell T."/>
            <person name="Morin E."/>
            <person name="Murat C."/>
            <person name="Sun H."/>
            <person name="Tunlid A."/>
            <person name="Henrissat B."/>
            <person name="Grigoriev I.V."/>
            <person name="Hibbett D.S."/>
            <person name="Martin F."/>
            <person name="Nordberg H.P."/>
            <person name="Cantor M.N."/>
            <person name="Hua S.X."/>
        </authorList>
    </citation>
    <scope>NUCLEOTIDE SEQUENCE [LARGE SCALE GENOMIC DNA]</scope>
    <source>
        <strain evidence="3 4">MAFF 305830</strain>
    </source>
</reference>
<keyword evidence="4" id="KW-1185">Reference proteome</keyword>
<dbReference type="AlphaFoldDB" id="A0A0C3AWX7"/>
<dbReference type="EMBL" id="KN824332">
    <property type="protein sequence ID" value="KIM23746.1"/>
    <property type="molecule type" value="Genomic_DNA"/>
</dbReference>
<reference evidence="4" key="2">
    <citation type="submission" date="2015-01" db="EMBL/GenBank/DDBJ databases">
        <title>Evolutionary Origins and Diversification of the Mycorrhizal Mutualists.</title>
        <authorList>
            <consortium name="DOE Joint Genome Institute"/>
            <consortium name="Mycorrhizal Genomics Consortium"/>
            <person name="Kohler A."/>
            <person name="Kuo A."/>
            <person name="Nagy L.G."/>
            <person name="Floudas D."/>
            <person name="Copeland A."/>
            <person name="Barry K.W."/>
            <person name="Cichocki N."/>
            <person name="Veneault-Fourrey C."/>
            <person name="LaButti K."/>
            <person name="Lindquist E.A."/>
            <person name="Lipzen A."/>
            <person name="Lundell T."/>
            <person name="Morin E."/>
            <person name="Murat C."/>
            <person name="Riley R."/>
            <person name="Ohm R."/>
            <person name="Sun H."/>
            <person name="Tunlid A."/>
            <person name="Henrissat B."/>
            <person name="Grigoriev I.V."/>
            <person name="Hibbett D.S."/>
            <person name="Martin F."/>
        </authorList>
    </citation>
    <scope>NUCLEOTIDE SEQUENCE [LARGE SCALE GENOMIC DNA]</scope>
    <source>
        <strain evidence="4">MAFF 305830</strain>
    </source>
</reference>
<dbReference type="GO" id="GO:0070126">
    <property type="term" value="P:mitochondrial translational termination"/>
    <property type="evidence" value="ECO:0007669"/>
    <property type="project" value="TreeGrafter"/>
</dbReference>
<dbReference type="InterPro" id="IPR000352">
    <property type="entry name" value="Pep_chain_release_fac_I"/>
</dbReference>
<dbReference type="Proteomes" id="UP000054097">
    <property type="component" value="Unassembled WGS sequence"/>
</dbReference>
<dbReference type="HOGENOM" id="CLU_089470_0_1_1"/>
<dbReference type="GO" id="GO:0004045">
    <property type="term" value="F:peptidyl-tRNA hydrolase activity"/>
    <property type="evidence" value="ECO:0007669"/>
    <property type="project" value="TreeGrafter"/>
</dbReference>
<dbReference type="SUPFAM" id="SSF110916">
    <property type="entry name" value="Peptidyl-tRNA hydrolase domain-like"/>
    <property type="match status" value="1"/>
</dbReference>
<feature type="compositionally biased region" description="Basic and acidic residues" evidence="1">
    <location>
        <begin position="169"/>
        <end position="181"/>
    </location>
</feature>
<feature type="domain" description="Prokaryotic-type class I peptide chain release factors" evidence="2">
    <location>
        <begin position="61"/>
        <end position="189"/>
    </location>
</feature>
<evidence type="ECO:0000256" key="1">
    <source>
        <dbReference type="SAM" id="MobiDB-lite"/>
    </source>
</evidence>
<dbReference type="InterPro" id="IPR052104">
    <property type="entry name" value="Mito_Release_Factor_mL62"/>
</dbReference>
<dbReference type="Pfam" id="PF00472">
    <property type="entry name" value="RF-1"/>
    <property type="match status" value="1"/>
</dbReference>
<name>A0A0C3AWX7_SERVB</name>
<sequence>MIRLVTDAFLRNKPIFSIFLASGRRFLAYSAIPGELPPGWTRSLLEEARRWVSHQKTIKMVPRQFVDASFARSSGPGGQHVNKTNSKAVVKLSIETPFIPHWAKRELRKSPSFVESSSCLQTASTTSRSQNDNLEECLRKLHDIILEAAKQAIPSLPSEEQQTHVKRLQQIEKSKRKEEKTKRKNLKSGRTSKWDD</sequence>
<dbReference type="STRING" id="933852.A0A0C3AWX7"/>
<accession>A0A0C3AWX7</accession>
<dbReference type="PANTHER" id="PTHR11075">
    <property type="entry name" value="PEPTIDE CHAIN RELEASE FACTOR"/>
    <property type="match status" value="1"/>
</dbReference>
<protein>
    <recommendedName>
        <fullName evidence="2">Prokaryotic-type class I peptide chain release factors domain-containing protein</fullName>
    </recommendedName>
</protein>
<organism evidence="3 4">
    <name type="scientific">Serendipita vermifera MAFF 305830</name>
    <dbReference type="NCBI Taxonomy" id="933852"/>
    <lineage>
        <taxon>Eukaryota</taxon>
        <taxon>Fungi</taxon>
        <taxon>Dikarya</taxon>
        <taxon>Basidiomycota</taxon>
        <taxon>Agaricomycotina</taxon>
        <taxon>Agaricomycetes</taxon>
        <taxon>Sebacinales</taxon>
        <taxon>Serendipitaceae</taxon>
        <taxon>Serendipita</taxon>
    </lineage>
</organism>
<evidence type="ECO:0000259" key="2">
    <source>
        <dbReference type="Pfam" id="PF00472"/>
    </source>
</evidence>
<evidence type="ECO:0000313" key="4">
    <source>
        <dbReference type="Proteomes" id="UP000054097"/>
    </source>
</evidence>
<dbReference type="GO" id="GO:0016150">
    <property type="term" value="F:translation release factor activity, codon nonspecific"/>
    <property type="evidence" value="ECO:0007669"/>
    <property type="project" value="TreeGrafter"/>
</dbReference>
<dbReference type="PANTHER" id="PTHR11075:SF54">
    <property type="entry name" value="LARGE RIBOSOMAL SUBUNIT PROTEIN ML62"/>
    <property type="match status" value="1"/>
</dbReference>
<gene>
    <name evidence="3" type="ORF">M408DRAFT_319373</name>
</gene>
<evidence type="ECO:0000313" key="3">
    <source>
        <dbReference type="EMBL" id="KIM23746.1"/>
    </source>
</evidence>
<feature type="region of interest" description="Disordered" evidence="1">
    <location>
        <begin position="153"/>
        <end position="196"/>
    </location>
</feature>
<dbReference type="GO" id="GO:0005762">
    <property type="term" value="C:mitochondrial large ribosomal subunit"/>
    <property type="evidence" value="ECO:0007669"/>
    <property type="project" value="TreeGrafter"/>
</dbReference>